<proteinExistence type="inferred from homology"/>
<feature type="chain" id="PRO_5016633993" evidence="4">
    <location>
        <begin position="23"/>
        <end position="535"/>
    </location>
</feature>
<evidence type="ECO:0000313" key="6">
    <source>
        <dbReference type="Proteomes" id="UP000262073"/>
    </source>
</evidence>
<feature type="signal peptide" evidence="4">
    <location>
        <begin position="1"/>
        <end position="22"/>
    </location>
</feature>
<keyword evidence="6" id="KW-1185">Reference proteome</keyword>
<dbReference type="InterPro" id="IPR008979">
    <property type="entry name" value="Galactose-bd-like_sf"/>
</dbReference>
<comment type="similarity">
    <text evidence="1">Belongs to the EndA/NucM nuclease family.</text>
</comment>
<dbReference type="InterPro" id="IPR044925">
    <property type="entry name" value="His-Me_finger_sf"/>
</dbReference>
<gene>
    <name evidence="5" type="ORF">D0Y50_10000</name>
</gene>
<evidence type="ECO:0000256" key="2">
    <source>
        <dbReference type="ARBA" id="ARBA00022722"/>
    </source>
</evidence>
<evidence type="ECO:0000313" key="5">
    <source>
        <dbReference type="EMBL" id="AXR06675.1"/>
    </source>
</evidence>
<keyword evidence="2" id="KW-0540">Nuclease</keyword>
<dbReference type="GO" id="GO:0004519">
    <property type="term" value="F:endonuclease activity"/>
    <property type="evidence" value="ECO:0007669"/>
    <property type="project" value="UniProtKB-KW"/>
</dbReference>
<dbReference type="InterPro" id="IPR007346">
    <property type="entry name" value="Endonuclease-I"/>
</dbReference>
<name>A0A346NMB8_9ALTE</name>
<dbReference type="Proteomes" id="UP000262073">
    <property type="component" value="Chromosome"/>
</dbReference>
<dbReference type="PANTHER" id="PTHR33607:SF2">
    <property type="entry name" value="ENDONUCLEASE-1"/>
    <property type="match status" value="1"/>
</dbReference>
<evidence type="ECO:0000256" key="1">
    <source>
        <dbReference type="ARBA" id="ARBA00006429"/>
    </source>
</evidence>
<keyword evidence="3" id="KW-0378">Hydrolase</keyword>
<dbReference type="KEGG" id="salm:D0Y50_10000"/>
<sequence length="535" mass="57331">MKPFTPMAVGVAAALLTSNAFANIQNAGFETWNGNQPSSWTTIDSGISVSQSTSIVYEQAASAKIIVDTGSQSSTDFRQTIDVQAGQQIDIATWVYHTEGSVAARLYVDGYHNYSDHTLTGQWQKLSYTYTPGTTGQIEVGLRFYDKAGFDGSEVVYIDNFTPAAGGGEEPGTCSSNAGNLTLTTDNYGAETSWSITDGSGSTVASGAGYASNSTTQESQCLANGDYTFTISDEYGDGICCNYGNGSYELSFGSATAASGGQFGSAESTNFTLGSGGGSQGGYYDSAQGKTGYALKTALHDIIKNHSSQSYSSIWNFYISYGLDTYDEKDSSIYDIYSENANGSDPYTYAGGSDQCGTYQSEGDCYNREHTFPKSWFGGAISPMNTDIHHVFASDGYVNGRRSSYPFGKVGSATYTSANGSKLGSAISGLGYSGTVFEPIDTFKGDMARAYFYMATRYENQIAGWENSNSSSDAALNGTSGQVFEPWFIAMLLQWHEQDPVSQFEIDRNEAAQGFQGNRNPFIDNPQWAGDIWGN</sequence>
<protein>
    <submittedName>
        <fullName evidence="5">Endonuclease I</fullName>
    </submittedName>
</protein>
<dbReference type="Gene3D" id="2.60.120.260">
    <property type="entry name" value="Galactose-binding domain-like"/>
    <property type="match status" value="1"/>
</dbReference>
<reference evidence="5 6" key="1">
    <citation type="submission" date="2018-08" db="EMBL/GenBank/DDBJ databases">
        <title>Salinimonas sediminis sp. nov., a piezophilic bacterium isolated from a deep-sea sediment sample from the New Britain Trench.</title>
        <authorList>
            <person name="Cao J."/>
        </authorList>
    </citation>
    <scope>NUCLEOTIDE SEQUENCE [LARGE SCALE GENOMIC DNA]</scope>
    <source>
        <strain evidence="5 6">N102</strain>
    </source>
</reference>
<evidence type="ECO:0000256" key="4">
    <source>
        <dbReference type="SAM" id="SignalP"/>
    </source>
</evidence>
<dbReference type="Pfam" id="PF04231">
    <property type="entry name" value="Endonuclease_1"/>
    <property type="match status" value="1"/>
</dbReference>
<accession>A0A346NMB8</accession>
<keyword evidence="4" id="KW-0732">Signal</keyword>
<organism evidence="5 6">
    <name type="scientific">Salinimonas sediminis</name>
    <dbReference type="NCBI Taxonomy" id="2303538"/>
    <lineage>
        <taxon>Bacteria</taxon>
        <taxon>Pseudomonadati</taxon>
        <taxon>Pseudomonadota</taxon>
        <taxon>Gammaproteobacteria</taxon>
        <taxon>Alteromonadales</taxon>
        <taxon>Alteromonadaceae</taxon>
        <taxon>Alteromonas/Salinimonas group</taxon>
        <taxon>Salinimonas</taxon>
    </lineage>
</organism>
<dbReference type="AlphaFoldDB" id="A0A346NMB8"/>
<dbReference type="RefSeq" id="WP_117316772.1">
    <property type="nucleotide sequence ID" value="NZ_CP031769.1"/>
</dbReference>
<dbReference type="EMBL" id="CP031769">
    <property type="protein sequence ID" value="AXR06675.1"/>
    <property type="molecule type" value="Genomic_DNA"/>
</dbReference>
<evidence type="ECO:0000256" key="3">
    <source>
        <dbReference type="ARBA" id="ARBA00022801"/>
    </source>
</evidence>
<keyword evidence="5" id="KW-0255">Endonuclease</keyword>
<dbReference type="GO" id="GO:0016787">
    <property type="term" value="F:hydrolase activity"/>
    <property type="evidence" value="ECO:0007669"/>
    <property type="project" value="UniProtKB-KW"/>
</dbReference>
<dbReference type="OrthoDB" id="9800417at2"/>
<dbReference type="PANTHER" id="PTHR33607">
    <property type="entry name" value="ENDONUCLEASE-1"/>
    <property type="match status" value="1"/>
</dbReference>
<dbReference type="SUPFAM" id="SSF49785">
    <property type="entry name" value="Galactose-binding domain-like"/>
    <property type="match status" value="1"/>
</dbReference>
<dbReference type="SUPFAM" id="SSF54060">
    <property type="entry name" value="His-Me finger endonucleases"/>
    <property type="match status" value="1"/>
</dbReference>